<accession>A0AAV7IJJ3</accession>
<name>A0AAV7IJJ3_COTGL</name>
<proteinExistence type="predicted"/>
<dbReference type="AlphaFoldDB" id="A0AAV7IJJ3"/>
<evidence type="ECO:0000256" key="1">
    <source>
        <dbReference type="SAM" id="Phobius"/>
    </source>
</evidence>
<keyword evidence="1" id="KW-0812">Transmembrane</keyword>
<organism evidence="3 4">
    <name type="scientific">Cotesia glomerata</name>
    <name type="common">Lepidopteran parasitic wasp</name>
    <name type="synonym">Apanteles glomeratus</name>
    <dbReference type="NCBI Taxonomy" id="32391"/>
    <lineage>
        <taxon>Eukaryota</taxon>
        <taxon>Metazoa</taxon>
        <taxon>Ecdysozoa</taxon>
        <taxon>Arthropoda</taxon>
        <taxon>Hexapoda</taxon>
        <taxon>Insecta</taxon>
        <taxon>Pterygota</taxon>
        <taxon>Neoptera</taxon>
        <taxon>Endopterygota</taxon>
        <taxon>Hymenoptera</taxon>
        <taxon>Apocrita</taxon>
        <taxon>Ichneumonoidea</taxon>
        <taxon>Braconidae</taxon>
        <taxon>Microgastrinae</taxon>
        <taxon>Cotesia</taxon>
    </lineage>
</organism>
<gene>
    <name evidence="3" type="ORF">KQX54_002696</name>
</gene>
<comment type="caution">
    <text evidence="3">The sequence shown here is derived from an EMBL/GenBank/DDBJ whole genome shotgun (WGS) entry which is preliminary data.</text>
</comment>
<evidence type="ECO:0000313" key="3">
    <source>
        <dbReference type="EMBL" id="KAH0551895.1"/>
    </source>
</evidence>
<dbReference type="Proteomes" id="UP000826195">
    <property type="component" value="Unassembled WGS sequence"/>
</dbReference>
<feature type="transmembrane region" description="Helical" evidence="1">
    <location>
        <begin position="369"/>
        <end position="396"/>
    </location>
</feature>
<keyword evidence="2" id="KW-0732">Signal</keyword>
<feature type="signal peptide" evidence="2">
    <location>
        <begin position="1"/>
        <end position="16"/>
    </location>
</feature>
<evidence type="ECO:0008006" key="5">
    <source>
        <dbReference type="Google" id="ProtNLM"/>
    </source>
</evidence>
<reference evidence="3 4" key="1">
    <citation type="journal article" date="2021" name="J. Hered.">
        <title>A chromosome-level genome assembly of the parasitoid wasp, Cotesia glomerata (Hymenoptera: Braconidae).</title>
        <authorList>
            <person name="Pinto B.J."/>
            <person name="Weis J.J."/>
            <person name="Gamble T."/>
            <person name="Ode P.J."/>
            <person name="Paul R."/>
            <person name="Zaspel J.M."/>
        </authorList>
    </citation>
    <scope>NUCLEOTIDE SEQUENCE [LARGE SCALE GENOMIC DNA]</scope>
    <source>
        <strain evidence="3">CgM1</strain>
    </source>
</reference>
<sequence>MIFLWVLLVAFGVEDSKEIFLQTKPSPFKDLLVDVLENCHEPETVFFYGNVQDEIVQAAVDNNRKIQRLNDEDQIVAVNSKDLLVIFLDQVHNWSKRLAGAFIGINTVFVVVEELKFDQVKVIFADLWNASESANVFVFSKTEDGKSLQVVTFNPYGNYAPKGFWNRWKEQKIFFGRYSIDRRIDPCSILLFDRTKNLEDYPIQALQFLPNDGVKPMISHFLVTRKGSFPYVTIYPRLTFILSSLTNSLSVSVNLTNLIPLDEKLSSILIKSSLKKSVDLKIQPVSTRNTSLLSFYDPSYPFMTHQDVIVTHRLGLMTPLEKMFNFYGWLTIAATVKSNFSGSKIKRYFRQLKERLGPNYYRPVEFQDLFFIFVLLSVGLLVAILAFFGELAVQGWKDHQNSIRKRWRAVKRGVKIVRSMVMVKIKKWTRKPRKKRRSRS</sequence>
<protein>
    <recommendedName>
        <fullName evidence="5">Ionotropic receptor</fullName>
    </recommendedName>
</protein>
<evidence type="ECO:0000313" key="4">
    <source>
        <dbReference type="Proteomes" id="UP000826195"/>
    </source>
</evidence>
<feature type="chain" id="PRO_5043832284" description="Ionotropic receptor" evidence="2">
    <location>
        <begin position="17"/>
        <end position="440"/>
    </location>
</feature>
<keyword evidence="4" id="KW-1185">Reference proteome</keyword>
<evidence type="ECO:0000256" key="2">
    <source>
        <dbReference type="SAM" id="SignalP"/>
    </source>
</evidence>
<dbReference type="EMBL" id="JAHXZJ010001492">
    <property type="protein sequence ID" value="KAH0551895.1"/>
    <property type="molecule type" value="Genomic_DNA"/>
</dbReference>
<keyword evidence="1" id="KW-0472">Membrane</keyword>
<keyword evidence="1" id="KW-1133">Transmembrane helix</keyword>